<evidence type="ECO:0000256" key="1">
    <source>
        <dbReference type="ARBA" id="ARBA00008853"/>
    </source>
</evidence>
<dbReference type="Proteomes" id="UP001058461">
    <property type="component" value="Chromosome"/>
</dbReference>
<dbReference type="InterPro" id="IPR011042">
    <property type="entry name" value="6-blade_b-propeller_TolB-like"/>
</dbReference>
<protein>
    <submittedName>
        <fullName evidence="3">SMP-30/gluconolactonase/LRE family protein</fullName>
    </submittedName>
</protein>
<reference evidence="3" key="1">
    <citation type="submission" date="2021-04" db="EMBL/GenBank/DDBJ databases">
        <title>Oceanospirillales bacteria with DddD are important DMSP degraders in coastal seawater.</title>
        <authorList>
            <person name="Liu J."/>
        </authorList>
    </citation>
    <scope>NUCLEOTIDE SEQUENCE</scope>
    <source>
        <strain evidence="3">D13-1</strain>
    </source>
</reference>
<sequence length="271" mass="30272">MWHPERQQLFWFDIIGKTLLTRPKSGEEQEWSFDEYVSAAGWVDGDSLLIAGETGLFQFDLQSGNRQPVCKLEADNSVTRSNDGRADPWGGFWIGTMGRNAEPDAGAIYRYYRGELRRLFAPITISNAICFSPDRRYGYFADTARRIIWRQTLESRNGWPAGELEVFLDCRKKGLNPDGAVVDSVGRLWNAQWGASRIACYDADGSFVSAITFPAEQISCPAFGGIKLDRLYATSATEGLSGERLKQLPTAGQTFAIDTNVQGQAEYRVLL</sequence>
<dbReference type="PANTHER" id="PTHR10907:SF47">
    <property type="entry name" value="REGUCALCIN"/>
    <property type="match status" value="1"/>
</dbReference>
<dbReference type="PANTHER" id="PTHR10907">
    <property type="entry name" value="REGUCALCIN"/>
    <property type="match status" value="1"/>
</dbReference>
<dbReference type="InterPro" id="IPR013658">
    <property type="entry name" value="SGL"/>
</dbReference>
<proteinExistence type="inferred from homology"/>
<organism evidence="3 4">
    <name type="scientific">Marinobacterium rhizophilum</name>
    <dbReference type="NCBI Taxonomy" id="420402"/>
    <lineage>
        <taxon>Bacteria</taxon>
        <taxon>Pseudomonadati</taxon>
        <taxon>Pseudomonadota</taxon>
        <taxon>Gammaproteobacteria</taxon>
        <taxon>Oceanospirillales</taxon>
        <taxon>Oceanospirillaceae</taxon>
        <taxon>Marinobacterium</taxon>
    </lineage>
</organism>
<accession>A0ABY5HQ92</accession>
<keyword evidence="4" id="KW-1185">Reference proteome</keyword>
<dbReference type="PRINTS" id="PR01790">
    <property type="entry name" value="SMP30FAMILY"/>
</dbReference>
<dbReference type="InterPro" id="IPR005511">
    <property type="entry name" value="SMP-30"/>
</dbReference>
<dbReference type="EMBL" id="CP073347">
    <property type="protein sequence ID" value="UTW14500.1"/>
    <property type="molecule type" value="Genomic_DNA"/>
</dbReference>
<dbReference type="Gene3D" id="2.120.10.30">
    <property type="entry name" value="TolB, C-terminal domain"/>
    <property type="match status" value="1"/>
</dbReference>
<evidence type="ECO:0000259" key="2">
    <source>
        <dbReference type="Pfam" id="PF08450"/>
    </source>
</evidence>
<evidence type="ECO:0000313" key="3">
    <source>
        <dbReference type="EMBL" id="UTW14500.1"/>
    </source>
</evidence>
<name>A0ABY5HQ92_9GAMM</name>
<comment type="similarity">
    <text evidence="1">Belongs to the SMP-30/CGR1 family.</text>
</comment>
<dbReference type="Pfam" id="PF08450">
    <property type="entry name" value="SGL"/>
    <property type="match status" value="1"/>
</dbReference>
<evidence type="ECO:0000313" key="4">
    <source>
        <dbReference type="Proteomes" id="UP001058461"/>
    </source>
</evidence>
<dbReference type="SUPFAM" id="SSF63829">
    <property type="entry name" value="Calcium-dependent phosphotriesterase"/>
    <property type="match status" value="1"/>
</dbReference>
<feature type="domain" description="SMP-30/Gluconolactonase/LRE-like region" evidence="2">
    <location>
        <begin position="1"/>
        <end position="237"/>
    </location>
</feature>
<gene>
    <name evidence="3" type="ORF">KDW95_23190</name>
</gene>